<feature type="transmembrane region" description="Helical" evidence="2">
    <location>
        <begin position="21"/>
        <end position="38"/>
    </location>
</feature>
<sequence>MRWRRWNSEWRAGEYNGSRRGLAVATTAGYLLLIFIPGKDTEGGPLFASAKLVVLGRPLIVAPREGHISRRSPRQLRRANTWGYLGVDILIFRGRGLPRDAPRGTEGRSLLIGRRGSAPSTPSLHALAPHSPPSSRPYFTLAAALNAASTSPPASASRR</sequence>
<keyword evidence="2" id="KW-0812">Transmembrane</keyword>
<accession>A0A5B7H3N9</accession>
<evidence type="ECO:0000256" key="1">
    <source>
        <dbReference type="SAM" id="MobiDB-lite"/>
    </source>
</evidence>
<organism evidence="3 4">
    <name type="scientific">Portunus trituberculatus</name>
    <name type="common">Swimming crab</name>
    <name type="synonym">Neptunus trituberculatus</name>
    <dbReference type="NCBI Taxonomy" id="210409"/>
    <lineage>
        <taxon>Eukaryota</taxon>
        <taxon>Metazoa</taxon>
        <taxon>Ecdysozoa</taxon>
        <taxon>Arthropoda</taxon>
        <taxon>Crustacea</taxon>
        <taxon>Multicrustacea</taxon>
        <taxon>Malacostraca</taxon>
        <taxon>Eumalacostraca</taxon>
        <taxon>Eucarida</taxon>
        <taxon>Decapoda</taxon>
        <taxon>Pleocyemata</taxon>
        <taxon>Brachyura</taxon>
        <taxon>Eubrachyura</taxon>
        <taxon>Portunoidea</taxon>
        <taxon>Portunidae</taxon>
        <taxon>Portuninae</taxon>
        <taxon>Portunus</taxon>
    </lineage>
</organism>
<name>A0A5B7H3N9_PORTR</name>
<feature type="region of interest" description="Disordered" evidence="1">
    <location>
        <begin position="101"/>
        <end position="135"/>
    </location>
</feature>
<comment type="caution">
    <text evidence="3">The sequence shown here is derived from an EMBL/GenBank/DDBJ whole genome shotgun (WGS) entry which is preliminary data.</text>
</comment>
<keyword evidence="4" id="KW-1185">Reference proteome</keyword>
<evidence type="ECO:0000256" key="2">
    <source>
        <dbReference type="SAM" id="Phobius"/>
    </source>
</evidence>
<evidence type="ECO:0000313" key="3">
    <source>
        <dbReference type="EMBL" id="MPC67201.1"/>
    </source>
</evidence>
<reference evidence="3 4" key="1">
    <citation type="submission" date="2019-05" db="EMBL/GenBank/DDBJ databases">
        <title>Another draft genome of Portunus trituberculatus and its Hox gene families provides insights of decapod evolution.</title>
        <authorList>
            <person name="Jeong J.-H."/>
            <person name="Song I."/>
            <person name="Kim S."/>
            <person name="Choi T."/>
            <person name="Kim D."/>
            <person name="Ryu S."/>
            <person name="Kim W."/>
        </authorList>
    </citation>
    <scope>NUCLEOTIDE SEQUENCE [LARGE SCALE GENOMIC DNA]</scope>
    <source>
        <tissue evidence="3">Muscle</tissue>
    </source>
</reference>
<keyword evidence="2" id="KW-1133">Transmembrane helix</keyword>
<dbReference type="EMBL" id="VSRR010025887">
    <property type="protein sequence ID" value="MPC67201.1"/>
    <property type="molecule type" value="Genomic_DNA"/>
</dbReference>
<protein>
    <submittedName>
        <fullName evidence="3">Uncharacterized protein</fullName>
    </submittedName>
</protein>
<proteinExistence type="predicted"/>
<dbReference type="Proteomes" id="UP000324222">
    <property type="component" value="Unassembled WGS sequence"/>
</dbReference>
<dbReference type="AlphaFoldDB" id="A0A5B7H3N9"/>
<gene>
    <name evidence="3" type="ORF">E2C01_061368</name>
</gene>
<evidence type="ECO:0000313" key="4">
    <source>
        <dbReference type="Proteomes" id="UP000324222"/>
    </source>
</evidence>
<keyword evidence="2" id="KW-0472">Membrane</keyword>